<keyword evidence="3 5" id="KW-0863">Zinc-finger</keyword>
<evidence type="ECO:0000256" key="1">
    <source>
        <dbReference type="ARBA" id="ARBA00022723"/>
    </source>
</evidence>
<feature type="region of interest" description="Disordered" evidence="6">
    <location>
        <begin position="1"/>
        <end position="79"/>
    </location>
</feature>
<keyword evidence="9" id="KW-1185">Reference proteome</keyword>
<dbReference type="EMBL" id="PKFO01000003">
    <property type="protein sequence ID" value="PVH20124.1"/>
    <property type="molecule type" value="Genomic_DNA"/>
</dbReference>
<evidence type="ECO:0000256" key="6">
    <source>
        <dbReference type="SAM" id="MobiDB-lite"/>
    </source>
</evidence>
<keyword evidence="4 5" id="KW-0862">Zinc</keyword>
<evidence type="ECO:0000313" key="8">
    <source>
        <dbReference type="EMBL" id="PVH20124.1"/>
    </source>
</evidence>
<dbReference type="GO" id="GO:0000209">
    <property type="term" value="P:protein polyubiquitination"/>
    <property type="evidence" value="ECO:0007669"/>
    <property type="project" value="InterPro"/>
</dbReference>
<evidence type="ECO:0000313" key="9">
    <source>
        <dbReference type="Proteomes" id="UP000244309"/>
    </source>
</evidence>
<feature type="domain" description="C3H1-type" evidence="7">
    <location>
        <begin position="83"/>
        <end position="110"/>
    </location>
</feature>
<gene>
    <name evidence="8" type="ORF">CXQ85_001904</name>
</gene>
<organism evidence="8 9">
    <name type="scientific">Candidozyma haemuli</name>
    <dbReference type="NCBI Taxonomy" id="45357"/>
    <lineage>
        <taxon>Eukaryota</taxon>
        <taxon>Fungi</taxon>
        <taxon>Dikarya</taxon>
        <taxon>Ascomycota</taxon>
        <taxon>Saccharomycotina</taxon>
        <taxon>Pichiomycetes</taxon>
        <taxon>Metschnikowiaceae</taxon>
        <taxon>Candidozyma</taxon>
    </lineage>
</organism>
<feature type="compositionally biased region" description="Low complexity" evidence="6">
    <location>
        <begin position="33"/>
        <end position="43"/>
    </location>
</feature>
<dbReference type="OrthoDB" id="411372at2759"/>
<dbReference type="Pfam" id="PF00642">
    <property type="entry name" value="zf-CCCH"/>
    <property type="match status" value="1"/>
</dbReference>
<evidence type="ECO:0000256" key="3">
    <source>
        <dbReference type="ARBA" id="ARBA00022771"/>
    </source>
</evidence>
<dbReference type="GeneID" id="37007235"/>
<dbReference type="PANTHER" id="PTHR11224:SF58">
    <property type="entry name" value="C3H1-TYPE DOMAIN-CONTAINING PROTEIN"/>
    <property type="match status" value="1"/>
</dbReference>
<dbReference type="AlphaFoldDB" id="A0A2V1AQW1"/>
<dbReference type="SUPFAM" id="SSF90229">
    <property type="entry name" value="CCCH zinc finger"/>
    <property type="match status" value="1"/>
</dbReference>
<feature type="region of interest" description="Disordered" evidence="6">
    <location>
        <begin position="320"/>
        <end position="352"/>
    </location>
</feature>
<dbReference type="Proteomes" id="UP000244309">
    <property type="component" value="Unassembled WGS sequence"/>
</dbReference>
<dbReference type="InterPro" id="IPR036855">
    <property type="entry name" value="Znf_CCCH_sf"/>
</dbReference>
<feature type="zinc finger region" description="C3H1-type" evidence="5">
    <location>
        <begin position="83"/>
        <end position="110"/>
    </location>
</feature>
<dbReference type="InterPro" id="IPR000571">
    <property type="entry name" value="Znf_CCCH"/>
</dbReference>
<protein>
    <recommendedName>
        <fullName evidence="7">C3H1-type domain-containing protein</fullName>
    </recommendedName>
</protein>
<dbReference type="PANTHER" id="PTHR11224">
    <property type="entry name" value="MAKORIN-RELATED"/>
    <property type="match status" value="1"/>
</dbReference>
<comment type="caution">
    <text evidence="8">The sequence shown here is derived from an EMBL/GenBank/DDBJ whole genome shotgun (WGS) entry which is preliminary data.</text>
</comment>
<feature type="compositionally biased region" description="Low complexity" evidence="6">
    <location>
        <begin position="164"/>
        <end position="176"/>
    </location>
</feature>
<dbReference type="Pfam" id="PF18044">
    <property type="entry name" value="zf-CCCH_4"/>
    <property type="match status" value="1"/>
</dbReference>
<proteinExistence type="predicted"/>
<dbReference type="InterPro" id="IPR045072">
    <property type="entry name" value="MKRN-like"/>
</dbReference>
<sequence>MPGPEIQFLTVNHDKYIPFSDDSGKGSHRHSKPSSASSSQPRSKPGHPFDLCSISDQLPPNTGPPGTVSVNGSSGSGANSNKNLSHVPCKFFRQGNCQAGNSCPFSHNLDGSLAADKLPCKYFQKGNCKFGLKCALAHFLPDGTRVNSKSLRRQEKKYGAIASELASEQNSSSESSSPHHQKTRAVSQASTASAGTGTPSNGHVSSHIGATPLRQYGPSPTDRIPSRPKLESSQSNTVELGSFDNGRSYLSDPLDIRKSSFGEHDNSHANAAFRNSLSHSSSSTLQSAYYNARTKPITLTSPTANYQSLHDWSVPGSATTTNPFTTSNQNGFGSRLRSFSSTSPTNLVSSPNSIDFSSNLLGSQRTESPQDHFDFQHRLGSLSRSSNAFLTSPSQNNIRLTDEVAISDGSHGEDAIEDDENAFFEDYVPASLGNLILTPQELQRRDSRSQSGTLWVRPNIERSPSDIKKNYGVGNDNDVFLME</sequence>
<dbReference type="GO" id="GO:0061630">
    <property type="term" value="F:ubiquitin protein ligase activity"/>
    <property type="evidence" value="ECO:0007669"/>
    <property type="project" value="InterPro"/>
</dbReference>
<feature type="compositionally biased region" description="Low complexity" evidence="6">
    <location>
        <begin position="66"/>
        <end position="79"/>
    </location>
</feature>
<accession>A0A2V1AQW1</accession>
<feature type="zinc finger region" description="C3H1-type" evidence="5">
    <location>
        <begin position="114"/>
        <end position="141"/>
    </location>
</feature>
<dbReference type="Gene3D" id="4.10.1000.10">
    <property type="entry name" value="Zinc finger, CCCH-type"/>
    <property type="match status" value="1"/>
</dbReference>
<feature type="region of interest" description="Disordered" evidence="6">
    <location>
        <begin position="164"/>
        <end position="249"/>
    </location>
</feature>
<dbReference type="GO" id="GO:0008270">
    <property type="term" value="F:zinc ion binding"/>
    <property type="evidence" value="ECO:0007669"/>
    <property type="project" value="UniProtKB-KW"/>
</dbReference>
<evidence type="ECO:0000256" key="2">
    <source>
        <dbReference type="ARBA" id="ARBA00022737"/>
    </source>
</evidence>
<reference evidence="8 9" key="1">
    <citation type="submission" date="2017-12" db="EMBL/GenBank/DDBJ databases">
        <title>Genome Sequence of a Multidrug-Resistant Candida haemulonii Isolate from a Patient with Chronic Leg Ulcers in Israel.</title>
        <authorList>
            <person name="Chow N.A."/>
            <person name="Gade L."/>
            <person name="Batra D."/>
            <person name="Rowe L.A."/>
            <person name="Ben-Ami R."/>
            <person name="Loparev V.N."/>
            <person name="Litvintseva A.P."/>
        </authorList>
    </citation>
    <scope>NUCLEOTIDE SEQUENCE [LARGE SCALE GENOMIC DNA]</scope>
    <source>
        <strain evidence="8 9">B11899</strain>
    </source>
</reference>
<dbReference type="STRING" id="45357.A0A2V1AQW1"/>
<feature type="domain" description="C3H1-type" evidence="7">
    <location>
        <begin position="114"/>
        <end position="141"/>
    </location>
</feature>
<evidence type="ECO:0000259" key="7">
    <source>
        <dbReference type="PROSITE" id="PS50103"/>
    </source>
</evidence>
<dbReference type="SMART" id="SM00356">
    <property type="entry name" value="ZnF_C3H1"/>
    <property type="match status" value="2"/>
</dbReference>
<dbReference type="VEuPathDB" id="FungiDB:CXQ85_001904"/>
<dbReference type="RefSeq" id="XP_025341064.1">
    <property type="nucleotide sequence ID" value="XM_025485599.1"/>
</dbReference>
<evidence type="ECO:0000256" key="5">
    <source>
        <dbReference type="PROSITE-ProRule" id="PRU00723"/>
    </source>
</evidence>
<evidence type="ECO:0000256" key="4">
    <source>
        <dbReference type="ARBA" id="ARBA00022833"/>
    </source>
</evidence>
<dbReference type="PROSITE" id="PS50103">
    <property type="entry name" value="ZF_C3H1"/>
    <property type="match status" value="2"/>
</dbReference>
<feature type="compositionally biased region" description="Polar residues" evidence="6">
    <location>
        <begin position="184"/>
        <end position="204"/>
    </location>
</feature>
<keyword evidence="2" id="KW-0677">Repeat</keyword>
<dbReference type="InterPro" id="IPR041367">
    <property type="entry name" value="Znf-CCCH_4"/>
</dbReference>
<name>A0A2V1AQW1_9ASCO</name>
<keyword evidence="1 5" id="KW-0479">Metal-binding</keyword>